<dbReference type="InterPro" id="IPR052049">
    <property type="entry name" value="Electron_transfer_protein"/>
</dbReference>
<feature type="transmembrane region" description="Helical" evidence="7">
    <location>
        <begin position="43"/>
        <end position="63"/>
    </location>
</feature>
<evidence type="ECO:0000256" key="3">
    <source>
        <dbReference type="ARBA" id="ARBA00022475"/>
    </source>
</evidence>
<evidence type="ECO:0000256" key="6">
    <source>
        <dbReference type="ARBA" id="ARBA00023136"/>
    </source>
</evidence>
<keyword evidence="9" id="KW-1185">Reference proteome</keyword>
<dbReference type="Proteomes" id="UP000008811">
    <property type="component" value="Chromosome"/>
</dbReference>
<evidence type="ECO:0000256" key="1">
    <source>
        <dbReference type="ARBA" id="ARBA00004651"/>
    </source>
</evidence>
<organism evidence="8 9">
    <name type="scientific">Chlorobaculum parvum (strain DSM 263 / NCIMB 8327)</name>
    <name type="common">Chlorobium vibrioforme subsp. thiosulfatophilum</name>
    <dbReference type="NCBI Taxonomy" id="517417"/>
    <lineage>
        <taxon>Bacteria</taxon>
        <taxon>Pseudomonadati</taxon>
        <taxon>Chlorobiota</taxon>
        <taxon>Chlorobiia</taxon>
        <taxon>Chlorobiales</taxon>
        <taxon>Chlorobiaceae</taxon>
        <taxon>Chlorobaculum</taxon>
    </lineage>
</organism>
<feature type="transmembrane region" description="Helical" evidence="7">
    <location>
        <begin position="276"/>
        <end position="297"/>
    </location>
</feature>
<reference evidence="8" key="1">
    <citation type="submission" date="2008-06" db="EMBL/GenBank/DDBJ databases">
        <title>Complete sequence of Chlorobaculum parvum NCIB 8327.</title>
        <authorList>
            <consortium name="US DOE Joint Genome Institute"/>
            <person name="Lucas S."/>
            <person name="Copeland A."/>
            <person name="Lapidus A."/>
            <person name="Glavina del Rio T."/>
            <person name="Dalin E."/>
            <person name="Tice H."/>
            <person name="Bruce D."/>
            <person name="Goodwin L."/>
            <person name="Pitluck S."/>
            <person name="Schmutz J."/>
            <person name="Larimer F."/>
            <person name="Land M."/>
            <person name="Hauser L."/>
            <person name="Kyrpides N."/>
            <person name="Mikhailova N."/>
            <person name="Zhao F."/>
            <person name="Li T."/>
            <person name="Liu Z."/>
            <person name="Overmann J."/>
            <person name="Bryant D.A."/>
            <person name="Richardson P."/>
        </authorList>
    </citation>
    <scope>NUCLEOTIDE SEQUENCE [LARGE SCALE GENOMIC DNA]</scope>
    <source>
        <strain evidence="8">NCIB 8327</strain>
    </source>
</reference>
<proteinExistence type="inferred from homology"/>
<keyword evidence="6 7" id="KW-0472">Membrane</keyword>
<name>B3QPD8_CHLP8</name>
<comment type="subcellular location">
    <subcellularLocation>
        <location evidence="1">Cell membrane</location>
        <topology evidence="1">Multi-pass membrane protein</topology>
    </subcellularLocation>
</comment>
<evidence type="ECO:0000256" key="4">
    <source>
        <dbReference type="ARBA" id="ARBA00022692"/>
    </source>
</evidence>
<dbReference type="Gene3D" id="1.20.1630.10">
    <property type="entry name" value="Formate dehydrogenase/DMSO reductase domain"/>
    <property type="match status" value="1"/>
</dbReference>
<dbReference type="OrthoDB" id="9768846at2"/>
<keyword evidence="4 7" id="KW-0812">Transmembrane</keyword>
<feature type="transmembrane region" description="Helical" evidence="7">
    <location>
        <begin position="165"/>
        <end position="185"/>
    </location>
</feature>
<dbReference type="eggNOG" id="COG3301">
    <property type="taxonomic scope" value="Bacteria"/>
</dbReference>
<dbReference type="STRING" id="517417.Cpar_1390"/>
<evidence type="ECO:0000256" key="7">
    <source>
        <dbReference type="SAM" id="Phobius"/>
    </source>
</evidence>
<evidence type="ECO:0000313" key="9">
    <source>
        <dbReference type="Proteomes" id="UP000008811"/>
    </source>
</evidence>
<protein>
    <submittedName>
        <fullName evidence="8">Polysulphide reductase NrfD</fullName>
    </submittedName>
</protein>
<feature type="transmembrane region" description="Helical" evidence="7">
    <location>
        <begin position="83"/>
        <end position="108"/>
    </location>
</feature>
<dbReference type="RefSeq" id="WP_012502624.1">
    <property type="nucleotide sequence ID" value="NC_011027.1"/>
</dbReference>
<keyword evidence="3" id="KW-1003">Cell membrane</keyword>
<evidence type="ECO:0000256" key="2">
    <source>
        <dbReference type="ARBA" id="ARBA00008929"/>
    </source>
</evidence>
<feature type="transmembrane region" description="Helical" evidence="7">
    <location>
        <begin position="13"/>
        <end position="36"/>
    </location>
</feature>
<gene>
    <name evidence="8" type="ordered locus">Cpar_1390</name>
</gene>
<keyword evidence="5 7" id="KW-1133">Transmembrane helix</keyword>
<evidence type="ECO:0000256" key="5">
    <source>
        <dbReference type="ARBA" id="ARBA00022989"/>
    </source>
</evidence>
<dbReference type="InterPro" id="IPR005614">
    <property type="entry name" value="NrfD-like"/>
</dbReference>
<dbReference type="PANTHER" id="PTHR34856">
    <property type="entry name" value="PROTEIN NRFD"/>
    <property type="match status" value="1"/>
</dbReference>
<feature type="transmembrane region" description="Helical" evidence="7">
    <location>
        <begin position="242"/>
        <end position="264"/>
    </location>
</feature>
<comment type="similarity">
    <text evidence="2">Belongs to the NrfD family.</text>
</comment>
<accession>B3QPD8</accession>
<dbReference type="PANTHER" id="PTHR34856:SF2">
    <property type="entry name" value="PROTEIN NRFD"/>
    <property type="match status" value="1"/>
</dbReference>
<dbReference type="Pfam" id="PF03916">
    <property type="entry name" value="NrfD"/>
    <property type="match status" value="1"/>
</dbReference>
<sequence>MTFVHQEVWHWQIATYLFLGGLGGATFAISAVLHLFEGCDRKMLSVAVMSSIFFLVLGTIFLLADMLQPLKAIYALTNPKSWIFWGVIFINFYFVSAIAYVIPLLEVWPKLEPIIRKIPESILGLLERFNKLAALAGSAAGFLVAIYTGLLISAAPAINFWNTPALPLLFVISGFSTGAAFLLLLSTFSQNEFAHKITSKLEQLDAVLIVTELIILGAYFNFAMFLPTGARASAEYLFQSPLFIGGFFVAGLIVPLLIETYSIFFAGHGHEEKKSALPVLMASSLVLFGGFLLRIYVLKAGMFQFPW</sequence>
<evidence type="ECO:0000313" key="8">
    <source>
        <dbReference type="EMBL" id="ACF11791.1"/>
    </source>
</evidence>
<dbReference type="HOGENOM" id="CLU_045348_1_1_10"/>
<dbReference type="GO" id="GO:0005886">
    <property type="term" value="C:plasma membrane"/>
    <property type="evidence" value="ECO:0007669"/>
    <property type="project" value="UniProtKB-SubCell"/>
</dbReference>
<dbReference type="AlphaFoldDB" id="B3QPD8"/>
<dbReference type="EMBL" id="CP001099">
    <property type="protein sequence ID" value="ACF11791.1"/>
    <property type="molecule type" value="Genomic_DNA"/>
</dbReference>
<feature type="transmembrane region" description="Helical" evidence="7">
    <location>
        <begin position="129"/>
        <end position="153"/>
    </location>
</feature>
<feature type="transmembrane region" description="Helical" evidence="7">
    <location>
        <begin position="206"/>
        <end position="230"/>
    </location>
</feature>
<dbReference type="KEGG" id="cpc:Cpar_1390"/>